<feature type="non-terminal residue" evidence="2">
    <location>
        <position position="1"/>
    </location>
</feature>
<gene>
    <name evidence="2" type="primary">p26</name>
</gene>
<protein>
    <submittedName>
        <fullName evidence="2">p26</fullName>
    </submittedName>
</protein>
<accession>Q8B4A2</accession>
<name>Q8B4A2_NPVBM</name>
<feature type="region of interest" description="Disordered" evidence="1">
    <location>
        <begin position="17"/>
        <end position="41"/>
    </location>
</feature>
<organismHost>
    <name type="scientific">Bombyx mori</name>
    <name type="common">Silk moth</name>
    <dbReference type="NCBI Taxonomy" id="7091"/>
</organismHost>
<sequence length="41" mass="4315">ASFGCDDVSSCWRKRMAATGDGNSRSVSAVGTHKGAERRPC</sequence>
<dbReference type="EMBL" id="AY163811">
    <property type="protein sequence ID" value="AAO13172.1"/>
    <property type="molecule type" value="Genomic_DNA"/>
</dbReference>
<organism evidence="2">
    <name type="scientific">Bombyx mori nuclear polyhedrosis virus</name>
    <name type="common">BmNPV</name>
    <dbReference type="NCBI Taxonomy" id="271108"/>
    <lineage>
        <taxon>Viruses</taxon>
        <taxon>Viruses incertae sedis</taxon>
        <taxon>Naldaviricetes</taxon>
        <taxon>Lefavirales</taxon>
        <taxon>Baculoviridae</taxon>
        <taxon>Alphabaculovirus</taxon>
        <taxon>Alphabaculovirus bomori</taxon>
    </lineage>
</organism>
<proteinExistence type="predicted"/>
<reference evidence="2" key="1">
    <citation type="submission" date="2002-10" db="EMBL/GenBank/DDBJ databases">
        <title>Cloning and sequening of p10 gene of Bombyx mori nuclear polyhedrosis virus.</title>
        <authorList>
            <person name="Jiang L.H."/>
            <person name="Xu X.Y."/>
            <person name="Cai P.Z."/>
            <person name="Sun J.C."/>
            <person name="Yan W.Z."/>
            <person name="Zhong W.F."/>
        </authorList>
    </citation>
    <scope>NUCLEOTIDE SEQUENCE</scope>
    <source>
        <strain evidence="2">Suixi</strain>
    </source>
</reference>
<evidence type="ECO:0000313" key="2">
    <source>
        <dbReference type="EMBL" id="AAO13172.1"/>
    </source>
</evidence>
<evidence type="ECO:0000256" key="1">
    <source>
        <dbReference type="SAM" id="MobiDB-lite"/>
    </source>
</evidence>